<protein>
    <submittedName>
        <fullName evidence="1">Uncharacterized protein</fullName>
    </submittedName>
</protein>
<dbReference type="EMBL" id="JALLPJ020001244">
    <property type="protein sequence ID" value="KAL3773178.1"/>
    <property type="molecule type" value="Genomic_DNA"/>
</dbReference>
<dbReference type="InterPro" id="IPR027443">
    <property type="entry name" value="IPNS-like_sf"/>
</dbReference>
<comment type="caution">
    <text evidence="1">The sequence shown here is derived from an EMBL/GenBank/DDBJ whole genome shotgun (WGS) entry which is preliminary data.</text>
</comment>
<dbReference type="Proteomes" id="UP001530400">
    <property type="component" value="Unassembled WGS sequence"/>
</dbReference>
<gene>
    <name evidence="1" type="ORF">ACHAWO_001832</name>
</gene>
<accession>A0ABD3NAT0</accession>
<evidence type="ECO:0000313" key="2">
    <source>
        <dbReference type="Proteomes" id="UP001530400"/>
    </source>
</evidence>
<sequence length="441" mass="48636">MSLKRCTCSPHPRIDLTNAYLQYHRGPTPNDLQNSCDQNDVSDTSKRVREACSSHGCFHVSICYPVATADAKSITPIGVLAKRKKEVEYQIESLFSSSFLIGAISNAQDVNSLGIYENICNGKTAEVSFCNSGERSHFGTFRGRSAESGDEESFKPEPKLSWEFQRCLSADRALQDCYTNNDPSINEQWKLLPRWTEAMHSMAATVIYLLGIPPCLALQEDSCSCSQTPSKHSDDFQQSKCNIDLLRVFRYDSIESNDASHGSSAHSDWGSLTIVWQDDKGGLQTYCEACDKWSDVDATNSTNDESKDAENSSDVVINLFVHVGDFLSLISSTPNNTNSDSLCRRSLVYFAYPPPGVSLRDAQKVVGSLASSTSNNSSNLLPGHSCLKMYSVLHDQSVQAESSSQSEQLPGQAAVEMAYNEMLGISFDQVIAKKWGQVQRK</sequence>
<proteinExistence type="predicted"/>
<dbReference type="PANTHER" id="PTHR47990">
    <property type="entry name" value="2-OXOGLUTARATE (2OG) AND FE(II)-DEPENDENT OXYGENASE SUPERFAMILY PROTEIN-RELATED"/>
    <property type="match status" value="1"/>
</dbReference>
<evidence type="ECO:0000313" key="1">
    <source>
        <dbReference type="EMBL" id="KAL3773178.1"/>
    </source>
</evidence>
<dbReference type="Gene3D" id="2.60.120.330">
    <property type="entry name" value="B-lactam Antibiotic, Isopenicillin N Synthase, Chain"/>
    <property type="match status" value="1"/>
</dbReference>
<organism evidence="1 2">
    <name type="scientific">Cyclotella atomus</name>
    <dbReference type="NCBI Taxonomy" id="382360"/>
    <lineage>
        <taxon>Eukaryota</taxon>
        <taxon>Sar</taxon>
        <taxon>Stramenopiles</taxon>
        <taxon>Ochrophyta</taxon>
        <taxon>Bacillariophyta</taxon>
        <taxon>Coscinodiscophyceae</taxon>
        <taxon>Thalassiosirophycidae</taxon>
        <taxon>Stephanodiscales</taxon>
        <taxon>Stephanodiscaceae</taxon>
        <taxon>Cyclotella</taxon>
    </lineage>
</organism>
<dbReference type="AlphaFoldDB" id="A0ABD3NAT0"/>
<name>A0ABD3NAT0_9STRA</name>
<keyword evidence="2" id="KW-1185">Reference proteome</keyword>
<dbReference type="SUPFAM" id="SSF51197">
    <property type="entry name" value="Clavaminate synthase-like"/>
    <property type="match status" value="1"/>
</dbReference>
<reference evidence="1 2" key="1">
    <citation type="submission" date="2024-10" db="EMBL/GenBank/DDBJ databases">
        <title>Updated reference genomes for cyclostephanoid diatoms.</title>
        <authorList>
            <person name="Roberts W.R."/>
            <person name="Alverson A.J."/>
        </authorList>
    </citation>
    <scope>NUCLEOTIDE SEQUENCE [LARGE SCALE GENOMIC DNA]</scope>
    <source>
        <strain evidence="1 2">AJA010-31</strain>
    </source>
</reference>
<dbReference type="InterPro" id="IPR050231">
    <property type="entry name" value="Iron_ascorbate_oxido_reductase"/>
</dbReference>